<dbReference type="AlphaFoldDB" id="A0AAD8CA22"/>
<keyword evidence="2" id="KW-1185">Reference proteome</keyword>
<accession>A0AAD8CA22</accession>
<dbReference type="Proteomes" id="UP001233172">
    <property type="component" value="Unassembled WGS sequence"/>
</dbReference>
<gene>
    <name evidence="1" type="ORF">Bpfe_001327</name>
</gene>
<evidence type="ECO:0000313" key="2">
    <source>
        <dbReference type="Proteomes" id="UP001233172"/>
    </source>
</evidence>
<protein>
    <submittedName>
        <fullName evidence="1">Peptidase M20 domain-containing protein 2</fullName>
    </submittedName>
</protein>
<comment type="caution">
    <text evidence="1">The sequence shown here is derived from an EMBL/GenBank/DDBJ whole genome shotgun (WGS) entry which is preliminary data.</text>
</comment>
<dbReference type="EMBL" id="JASAOG010000003">
    <property type="protein sequence ID" value="KAK0069145.1"/>
    <property type="molecule type" value="Genomic_DNA"/>
</dbReference>
<feature type="non-terminal residue" evidence="1">
    <location>
        <position position="1"/>
    </location>
</feature>
<evidence type="ECO:0000313" key="1">
    <source>
        <dbReference type="EMBL" id="KAK0069145.1"/>
    </source>
</evidence>
<reference evidence="1" key="2">
    <citation type="submission" date="2023-04" db="EMBL/GenBank/DDBJ databases">
        <authorList>
            <person name="Bu L."/>
            <person name="Lu L."/>
            <person name="Laidemitt M.R."/>
            <person name="Zhang S.M."/>
            <person name="Mutuku M."/>
            <person name="Mkoji G."/>
            <person name="Steinauer M."/>
            <person name="Loker E.S."/>
        </authorList>
    </citation>
    <scope>NUCLEOTIDE SEQUENCE</scope>
    <source>
        <strain evidence="1">KasaAsao</strain>
        <tissue evidence="1">Whole Snail</tissue>
    </source>
</reference>
<sequence length="58" mass="6748">SKECEFMSIVQIKALAMMAIDLMVSEENMKEVFEEHQSELVRLYESVWIAPTEVTPQQ</sequence>
<name>A0AAD8CA22_BIOPF</name>
<reference evidence="1" key="1">
    <citation type="journal article" date="2023" name="PLoS Negl. Trop. Dis.">
        <title>A genome sequence for Biomphalaria pfeifferi, the major vector snail for the human-infecting parasite Schistosoma mansoni.</title>
        <authorList>
            <person name="Bu L."/>
            <person name="Lu L."/>
            <person name="Laidemitt M.R."/>
            <person name="Zhang S.M."/>
            <person name="Mutuku M."/>
            <person name="Mkoji G."/>
            <person name="Steinauer M."/>
            <person name="Loker E.S."/>
        </authorList>
    </citation>
    <scope>NUCLEOTIDE SEQUENCE</scope>
    <source>
        <strain evidence="1">KasaAsao</strain>
    </source>
</reference>
<organism evidence="1 2">
    <name type="scientific">Biomphalaria pfeifferi</name>
    <name type="common">Bloodfluke planorb</name>
    <name type="synonym">Freshwater snail</name>
    <dbReference type="NCBI Taxonomy" id="112525"/>
    <lineage>
        <taxon>Eukaryota</taxon>
        <taxon>Metazoa</taxon>
        <taxon>Spiralia</taxon>
        <taxon>Lophotrochozoa</taxon>
        <taxon>Mollusca</taxon>
        <taxon>Gastropoda</taxon>
        <taxon>Heterobranchia</taxon>
        <taxon>Euthyneura</taxon>
        <taxon>Panpulmonata</taxon>
        <taxon>Hygrophila</taxon>
        <taxon>Lymnaeoidea</taxon>
        <taxon>Planorbidae</taxon>
        <taxon>Biomphalaria</taxon>
    </lineage>
</organism>
<proteinExistence type="predicted"/>